<dbReference type="STRING" id="856736.SAMN04488058_11346"/>
<name>A0A1H7AVP5_9DEIO</name>
<dbReference type="EMBL" id="FNZA01000013">
    <property type="protein sequence ID" value="SEJ65930.1"/>
    <property type="molecule type" value="Genomic_DNA"/>
</dbReference>
<evidence type="ECO:0000313" key="2">
    <source>
        <dbReference type="Proteomes" id="UP000199223"/>
    </source>
</evidence>
<dbReference type="Proteomes" id="UP000199223">
    <property type="component" value="Unassembled WGS sequence"/>
</dbReference>
<keyword evidence="2" id="KW-1185">Reference proteome</keyword>
<reference evidence="2" key="1">
    <citation type="submission" date="2016-10" db="EMBL/GenBank/DDBJ databases">
        <authorList>
            <person name="Varghese N."/>
            <person name="Submissions S."/>
        </authorList>
    </citation>
    <scope>NUCLEOTIDE SEQUENCE [LARGE SCALE GENOMIC DNA]</scope>
    <source>
        <strain evidence="2">CGMCC 1.10218</strain>
    </source>
</reference>
<dbReference type="AlphaFoldDB" id="A0A1H7AVP5"/>
<evidence type="ECO:0000313" key="1">
    <source>
        <dbReference type="EMBL" id="SEJ65930.1"/>
    </source>
</evidence>
<dbReference type="RefSeq" id="WP_092265068.1">
    <property type="nucleotide sequence ID" value="NZ_FNZA01000013.1"/>
</dbReference>
<organism evidence="1 2">
    <name type="scientific">Deinococcus reticulitermitis</name>
    <dbReference type="NCBI Taxonomy" id="856736"/>
    <lineage>
        <taxon>Bacteria</taxon>
        <taxon>Thermotogati</taxon>
        <taxon>Deinococcota</taxon>
        <taxon>Deinococci</taxon>
        <taxon>Deinococcales</taxon>
        <taxon>Deinococcaceae</taxon>
        <taxon>Deinococcus</taxon>
    </lineage>
</organism>
<protein>
    <submittedName>
        <fullName evidence="1">2-hydroxy-3-oxopropionate reductase</fullName>
    </submittedName>
</protein>
<accession>A0A1H7AVP5</accession>
<gene>
    <name evidence="1" type="ORF">SAMN04488058_11346</name>
</gene>
<sequence>MTLARKSGGEAAKVREVLQAGREAEAAVPLFATAHAAELMNSMIAQGSGDLDHLGLAALYAKLSGLH</sequence>
<proteinExistence type="predicted"/>